<gene>
    <name evidence="2" type="ORF">CH63R_11030</name>
</gene>
<dbReference type="AlphaFoldDB" id="A0A1B7XX28"/>
<evidence type="ECO:0000313" key="3">
    <source>
        <dbReference type="Proteomes" id="UP000092177"/>
    </source>
</evidence>
<dbReference type="KEGG" id="chig:CH63R_11030"/>
<proteinExistence type="predicted"/>
<organism evidence="2 3">
    <name type="scientific">Colletotrichum higginsianum (strain IMI 349063)</name>
    <name type="common">Crucifer anthracnose fungus</name>
    <dbReference type="NCBI Taxonomy" id="759273"/>
    <lineage>
        <taxon>Eukaryota</taxon>
        <taxon>Fungi</taxon>
        <taxon>Dikarya</taxon>
        <taxon>Ascomycota</taxon>
        <taxon>Pezizomycotina</taxon>
        <taxon>Sordariomycetes</taxon>
        <taxon>Hypocreomycetidae</taxon>
        <taxon>Glomerellales</taxon>
        <taxon>Glomerellaceae</taxon>
        <taxon>Colletotrichum</taxon>
        <taxon>Colletotrichum destructivum species complex</taxon>
    </lineage>
</organism>
<evidence type="ECO:0000256" key="1">
    <source>
        <dbReference type="SAM" id="MobiDB-lite"/>
    </source>
</evidence>
<dbReference type="OrthoDB" id="10261408at2759"/>
<dbReference type="VEuPathDB" id="FungiDB:CH63R_11030"/>
<feature type="region of interest" description="Disordered" evidence="1">
    <location>
        <begin position="1"/>
        <end position="21"/>
    </location>
</feature>
<sequence>MFATLRTEDRHGEVPRRRKVDRTSALDNVEAAKTTVAAQTIITTSAEGFRSEQLLPAAHTQSARGSQIGESLVQAPGFIDSSQSSGSQSCELLPGTSPDFQDLDLPDYMESNTNDFDMDELLDVHGALSEQDAEALEMGSAFATCTSPKDKATTRESSLATSNSSSEKVVGILEDVASVWESTTLACGSDGNAAQIEVYGHAHRWVPISLGQYHIDTVQERCEIFGFLILAQAKNLGSLLDRLRLHAEERRLESQQSSLQPIALRVQELQEALSGMDI</sequence>
<dbReference type="EMBL" id="LTAN01000008">
    <property type="protein sequence ID" value="OBR04327.1"/>
    <property type="molecule type" value="Genomic_DNA"/>
</dbReference>
<name>A0A1B7XX28_COLHI</name>
<dbReference type="Proteomes" id="UP000092177">
    <property type="component" value="Chromosome 8"/>
</dbReference>
<accession>A0A1B7XX28</accession>
<comment type="caution">
    <text evidence="2">The sequence shown here is derived from an EMBL/GenBank/DDBJ whole genome shotgun (WGS) entry which is preliminary data.</text>
</comment>
<dbReference type="RefSeq" id="XP_018152845.1">
    <property type="nucleotide sequence ID" value="XM_018306004.1"/>
</dbReference>
<protein>
    <submittedName>
        <fullName evidence="2">Uncharacterized protein</fullName>
    </submittedName>
</protein>
<feature type="region of interest" description="Disordered" evidence="1">
    <location>
        <begin position="77"/>
        <end position="100"/>
    </location>
</feature>
<evidence type="ECO:0000313" key="2">
    <source>
        <dbReference type="EMBL" id="OBR04327.1"/>
    </source>
</evidence>
<keyword evidence="3" id="KW-1185">Reference proteome</keyword>
<reference evidence="3" key="1">
    <citation type="journal article" date="2017" name="BMC Genomics">
        <title>Gapless genome assembly of Colletotrichum higginsianum reveals chromosome structure and association of transposable elements with secondary metabolite gene clusters.</title>
        <authorList>
            <person name="Dallery J.-F."/>
            <person name="Lapalu N."/>
            <person name="Zampounis A."/>
            <person name="Pigne S."/>
            <person name="Luyten I."/>
            <person name="Amselem J."/>
            <person name="Wittenberg A.H.J."/>
            <person name="Zhou S."/>
            <person name="de Queiroz M.V."/>
            <person name="Robin G.P."/>
            <person name="Auger A."/>
            <person name="Hainaut M."/>
            <person name="Henrissat B."/>
            <person name="Kim K.-T."/>
            <person name="Lee Y.-H."/>
            <person name="Lespinet O."/>
            <person name="Schwartz D.C."/>
            <person name="Thon M.R."/>
            <person name="O'Connell R.J."/>
        </authorList>
    </citation>
    <scope>NUCLEOTIDE SEQUENCE [LARGE SCALE GENOMIC DNA]</scope>
    <source>
        <strain evidence="3">IMI 349063</strain>
    </source>
</reference>
<dbReference type="GeneID" id="28870111"/>
<feature type="compositionally biased region" description="Basic and acidic residues" evidence="1">
    <location>
        <begin position="1"/>
        <end position="15"/>
    </location>
</feature>